<evidence type="ECO:0000256" key="3">
    <source>
        <dbReference type="ARBA" id="ARBA00022833"/>
    </source>
</evidence>
<proteinExistence type="predicted"/>
<protein>
    <recommendedName>
        <fullName evidence="4">RanBP2-type domain-containing protein</fullName>
    </recommendedName>
</protein>
<sequence>MSGYRWGCLACGQGNSANEKYCEFCGASSTATSWELDAHEFAMNHLKNNEGESKCSSCGCSSHRVKFSEEPFEYFESRQRPLIRAMFVISTCTSCDLEIKTEYAVPTFRKLYRWFAGKDIESEWWLKR</sequence>
<evidence type="ECO:0000259" key="4">
    <source>
        <dbReference type="PROSITE" id="PS01358"/>
    </source>
</evidence>
<evidence type="ECO:0000313" key="5">
    <source>
        <dbReference type="EMBL" id="WOT06729.1"/>
    </source>
</evidence>
<dbReference type="InterPro" id="IPR001876">
    <property type="entry name" value="Znf_RanBP2"/>
</dbReference>
<dbReference type="Proteomes" id="UP001529491">
    <property type="component" value="Chromosome"/>
</dbReference>
<feature type="domain" description="RanBP2-type" evidence="4">
    <location>
        <begin position="6"/>
        <end position="25"/>
    </location>
</feature>
<name>A0ABZ0K3V5_9GAMM</name>
<keyword evidence="6" id="KW-1185">Reference proteome</keyword>
<evidence type="ECO:0000313" key="6">
    <source>
        <dbReference type="Proteomes" id="UP001529491"/>
    </source>
</evidence>
<evidence type="ECO:0000256" key="2">
    <source>
        <dbReference type="ARBA" id="ARBA00022771"/>
    </source>
</evidence>
<dbReference type="EMBL" id="CP136522">
    <property type="protein sequence ID" value="WOT06729.1"/>
    <property type="molecule type" value="Genomic_DNA"/>
</dbReference>
<reference evidence="5 6" key="1">
    <citation type="submission" date="2023-10" db="EMBL/GenBank/DDBJ databases">
        <title>Complete genome sequence of Shewanella sp. DAU334.</title>
        <authorList>
            <person name="Lee Y.-S."/>
            <person name="Jeong H.-R."/>
            <person name="Hwang E.-J."/>
            <person name="Choi Y.-L."/>
            <person name="Kim G.-D."/>
        </authorList>
    </citation>
    <scope>NUCLEOTIDE SEQUENCE [LARGE SCALE GENOMIC DNA]</scope>
    <source>
        <strain evidence="5 6">DAU334</strain>
    </source>
</reference>
<keyword evidence="2" id="KW-0863">Zinc-finger</keyword>
<accession>A0ABZ0K3V5</accession>
<dbReference type="PROSITE" id="PS01358">
    <property type="entry name" value="ZF_RANBP2_1"/>
    <property type="match status" value="1"/>
</dbReference>
<keyword evidence="1" id="KW-0479">Metal-binding</keyword>
<evidence type="ECO:0000256" key="1">
    <source>
        <dbReference type="ARBA" id="ARBA00022723"/>
    </source>
</evidence>
<gene>
    <name evidence="5" type="ORF">RGE70_08260</name>
</gene>
<dbReference type="RefSeq" id="WP_310471002.1">
    <property type="nucleotide sequence ID" value="NZ_CP136522.1"/>
</dbReference>
<keyword evidence="3" id="KW-0862">Zinc</keyword>
<organism evidence="5 6">
    <name type="scientific">Shewanella youngdeokensis</name>
    <dbReference type="NCBI Taxonomy" id="2999068"/>
    <lineage>
        <taxon>Bacteria</taxon>
        <taxon>Pseudomonadati</taxon>
        <taxon>Pseudomonadota</taxon>
        <taxon>Gammaproteobacteria</taxon>
        <taxon>Alteromonadales</taxon>
        <taxon>Shewanellaceae</taxon>
        <taxon>Shewanella</taxon>
    </lineage>
</organism>